<dbReference type="RefSeq" id="XP_005644489.1">
    <property type="nucleotide sequence ID" value="XM_005644432.1"/>
</dbReference>
<evidence type="ECO:0000313" key="2">
    <source>
        <dbReference type="Proteomes" id="UP000007264"/>
    </source>
</evidence>
<dbReference type="GeneID" id="17037919"/>
<gene>
    <name evidence="1" type="ORF">COCSUDRAFT_58182</name>
</gene>
<reference evidence="1 2" key="1">
    <citation type="journal article" date="2012" name="Genome Biol.">
        <title>The genome of the polar eukaryotic microalga coccomyxa subellipsoidea reveals traits of cold adaptation.</title>
        <authorList>
            <person name="Blanc G."/>
            <person name="Agarkova I."/>
            <person name="Grimwood J."/>
            <person name="Kuo A."/>
            <person name="Brueggeman A."/>
            <person name="Dunigan D."/>
            <person name="Gurnon J."/>
            <person name="Ladunga I."/>
            <person name="Lindquist E."/>
            <person name="Lucas S."/>
            <person name="Pangilinan J."/>
            <person name="Proschold T."/>
            <person name="Salamov A."/>
            <person name="Schmutz J."/>
            <person name="Weeks D."/>
            <person name="Yamada T."/>
            <person name="Claverie J.M."/>
            <person name="Grigoriev I."/>
            <person name="Van Etten J."/>
            <person name="Lomsadze A."/>
            <person name="Borodovsky M."/>
        </authorList>
    </citation>
    <scope>NUCLEOTIDE SEQUENCE [LARGE SCALE GENOMIC DNA]</scope>
    <source>
        <strain evidence="1 2">C-169</strain>
    </source>
</reference>
<dbReference type="KEGG" id="csl:COCSUDRAFT_58182"/>
<dbReference type="AlphaFoldDB" id="I0YNH6"/>
<evidence type="ECO:0000313" key="1">
    <source>
        <dbReference type="EMBL" id="EIE19945.1"/>
    </source>
</evidence>
<dbReference type="Proteomes" id="UP000007264">
    <property type="component" value="Unassembled WGS sequence"/>
</dbReference>
<comment type="caution">
    <text evidence="1">The sequence shown here is derived from an EMBL/GenBank/DDBJ whole genome shotgun (WGS) entry which is preliminary data.</text>
</comment>
<sequence length="222" mass="24781">MGPGPGDMGPGPKDLRCPGKYCGWNYQKISKNKGSFFYVIDDLNHQGSFDKRRVAEWEKQVLFAIAMQETETMSGGDLSRCCGDAENFSILNVNWKCLDLAGYSGSQADLSKKDDEGKLREARVLPYFVKWMRGEAKYRNKPQIGADKGQGLASALNFHRGGPCGYCDPSNPQLNCQGYRDAIASLFYLISKYSDKKDNIWDNNKRIGIDVPYTNISCPANC</sequence>
<keyword evidence="2" id="KW-1185">Reference proteome</keyword>
<protein>
    <submittedName>
        <fullName evidence="1">Uncharacterized protein</fullName>
    </submittedName>
</protein>
<proteinExistence type="predicted"/>
<dbReference type="EMBL" id="AGSI01000017">
    <property type="protein sequence ID" value="EIE19945.1"/>
    <property type="molecule type" value="Genomic_DNA"/>
</dbReference>
<organism evidence="1 2">
    <name type="scientific">Coccomyxa subellipsoidea (strain C-169)</name>
    <name type="common">Green microalga</name>
    <dbReference type="NCBI Taxonomy" id="574566"/>
    <lineage>
        <taxon>Eukaryota</taxon>
        <taxon>Viridiplantae</taxon>
        <taxon>Chlorophyta</taxon>
        <taxon>core chlorophytes</taxon>
        <taxon>Trebouxiophyceae</taxon>
        <taxon>Trebouxiophyceae incertae sedis</taxon>
        <taxon>Coccomyxaceae</taxon>
        <taxon>Coccomyxa</taxon>
        <taxon>Coccomyxa subellipsoidea</taxon>
    </lineage>
</organism>
<name>I0YNH6_COCSC</name>
<accession>I0YNH6</accession>